<dbReference type="AlphaFoldDB" id="A0A7J8C2R2"/>
<evidence type="ECO:0000313" key="3">
    <source>
        <dbReference type="EMBL" id="KAF6405154.1"/>
    </source>
</evidence>
<organism evidence="3 4">
    <name type="scientific">Rousettus aegyptiacus</name>
    <name type="common">Egyptian fruit bat</name>
    <name type="synonym">Pteropus aegyptiacus</name>
    <dbReference type="NCBI Taxonomy" id="9407"/>
    <lineage>
        <taxon>Eukaryota</taxon>
        <taxon>Metazoa</taxon>
        <taxon>Chordata</taxon>
        <taxon>Craniata</taxon>
        <taxon>Vertebrata</taxon>
        <taxon>Euteleostomi</taxon>
        <taxon>Mammalia</taxon>
        <taxon>Eutheria</taxon>
        <taxon>Laurasiatheria</taxon>
        <taxon>Chiroptera</taxon>
        <taxon>Yinpterochiroptera</taxon>
        <taxon>Pteropodoidea</taxon>
        <taxon>Pteropodidae</taxon>
        <taxon>Rousettinae</taxon>
        <taxon>Rousettus</taxon>
    </lineage>
</organism>
<comment type="caution">
    <text evidence="3">The sequence shown here is derived from an EMBL/GenBank/DDBJ whole genome shotgun (WGS) entry which is preliminary data.</text>
</comment>
<sequence length="199" mass="21379">MPSGHPSRGSETILSEMPFCFFSVGAVFGVSLWTRVLELAMVLGLVIELAEGKAGQGRARLFARTPPLADSPGHTGGPRVHPEHTPVPFVCTCILRAAPPAPFRSPEAATCDRRRTHGVTDRKEAPWTGTVETPERQTAGRRDGLPGLAAGGRGAHVHGPAPRRCPRGRVFWVCDGGTLFRIPVEPCLLANILKAKIRQ</sequence>
<proteinExistence type="predicted"/>
<evidence type="ECO:0000256" key="2">
    <source>
        <dbReference type="SAM" id="Phobius"/>
    </source>
</evidence>
<keyword evidence="4" id="KW-1185">Reference proteome</keyword>
<dbReference type="Proteomes" id="UP000593571">
    <property type="component" value="Unassembled WGS sequence"/>
</dbReference>
<reference evidence="3 4" key="1">
    <citation type="journal article" date="2020" name="Nature">
        <title>Six reference-quality genomes reveal evolution of bat adaptations.</title>
        <authorList>
            <person name="Jebb D."/>
            <person name="Huang Z."/>
            <person name="Pippel M."/>
            <person name="Hughes G.M."/>
            <person name="Lavrichenko K."/>
            <person name="Devanna P."/>
            <person name="Winkler S."/>
            <person name="Jermiin L.S."/>
            <person name="Skirmuntt E.C."/>
            <person name="Katzourakis A."/>
            <person name="Burkitt-Gray L."/>
            <person name="Ray D.A."/>
            <person name="Sullivan K.A.M."/>
            <person name="Roscito J.G."/>
            <person name="Kirilenko B.M."/>
            <person name="Davalos L.M."/>
            <person name="Corthals A.P."/>
            <person name="Power M.L."/>
            <person name="Jones G."/>
            <person name="Ransome R.D."/>
            <person name="Dechmann D.K.N."/>
            <person name="Locatelli A.G."/>
            <person name="Puechmaille S.J."/>
            <person name="Fedrigo O."/>
            <person name="Jarvis E.D."/>
            <person name="Hiller M."/>
            <person name="Vernes S.C."/>
            <person name="Myers E.W."/>
            <person name="Teeling E.C."/>
        </authorList>
    </citation>
    <scope>NUCLEOTIDE SEQUENCE [LARGE SCALE GENOMIC DNA]</scope>
    <source>
        <strain evidence="3">MRouAeg1</strain>
        <tissue evidence="3">Muscle</tissue>
    </source>
</reference>
<name>A0A7J8C2R2_ROUAE</name>
<evidence type="ECO:0000256" key="1">
    <source>
        <dbReference type="SAM" id="MobiDB-lite"/>
    </source>
</evidence>
<feature type="compositionally biased region" description="Basic and acidic residues" evidence="1">
    <location>
        <begin position="110"/>
        <end position="125"/>
    </location>
</feature>
<accession>A0A7J8C2R2</accession>
<gene>
    <name evidence="3" type="ORF">HJG63_009464</name>
</gene>
<feature type="compositionally biased region" description="Basic and acidic residues" evidence="1">
    <location>
        <begin position="133"/>
        <end position="143"/>
    </location>
</feature>
<keyword evidence="2" id="KW-0472">Membrane</keyword>
<dbReference type="EMBL" id="JACASE010000015">
    <property type="protein sequence ID" value="KAF6405154.1"/>
    <property type="molecule type" value="Genomic_DNA"/>
</dbReference>
<feature type="transmembrane region" description="Helical" evidence="2">
    <location>
        <begin position="12"/>
        <end position="33"/>
    </location>
</feature>
<protein>
    <submittedName>
        <fullName evidence="3">Uncharacterized protein</fullName>
    </submittedName>
</protein>
<keyword evidence="2" id="KW-0812">Transmembrane</keyword>
<feature type="region of interest" description="Disordered" evidence="1">
    <location>
        <begin position="105"/>
        <end position="143"/>
    </location>
</feature>
<evidence type="ECO:0000313" key="4">
    <source>
        <dbReference type="Proteomes" id="UP000593571"/>
    </source>
</evidence>
<keyword evidence="2" id="KW-1133">Transmembrane helix</keyword>